<keyword evidence="1" id="KW-0812">Transmembrane</keyword>
<feature type="transmembrane region" description="Helical" evidence="1">
    <location>
        <begin position="12"/>
        <end position="35"/>
    </location>
</feature>
<evidence type="ECO:0000256" key="1">
    <source>
        <dbReference type="SAM" id="Phobius"/>
    </source>
</evidence>
<dbReference type="InterPro" id="IPR052012">
    <property type="entry name" value="GTase_92"/>
</dbReference>
<name>A0A2G5TFK3_9PELO</name>
<dbReference type="PANTHER" id="PTHR21645">
    <property type="entry name" value="GLYCOSYLTRANSFERASE FAMILY 92 PROTEIN"/>
    <property type="match status" value="1"/>
</dbReference>
<reference evidence="3" key="1">
    <citation type="submission" date="2017-10" db="EMBL/GenBank/DDBJ databases">
        <title>Rapid genome shrinkage in a self-fertile nematode reveals novel sperm competition proteins.</title>
        <authorList>
            <person name="Yin D."/>
            <person name="Schwarz E.M."/>
            <person name="Thomas C.G."/>
            <person name="Felde R.L."/>
            <person name="Korf I.F."/>
            <person name="Cutter A.D."/>
            <person name="Schartner C.M."/>
            <person name="Ralston E.J."/>
            <person name="Meyer B.J."/>
            <person name="Haag E.S."/>
        </authorList>
    </citation>
    <scope>NUCLEOTIDE SEQUENCE [LARGE SCALE GENOMIC DNA]</scope>
    <source>
        <strain evidence="3">JU1422</strain>
    </source>
</reference>
<sequence length="122" mass="13503">MRGFCRRPKKVFVLVFLVLFVVWLSVTIIEFSFGLTVTTDDLIATGKTLKNGRQLKGFITSSYYYPTSKSLGDNAIALVMSINLVRSPANQLEHFLAPDPSELIIMAKNASSSVIVSAPYVR</sequence>
<dbReference type="EMBL" id="PDUG01000005">
    <property type="protein sequence ID" value="PIC25983.1"/>
    <property type="molecule type" value="Genomic_DNA"/>
</dbReference>
<proteinExistence type="predicted"/>
<organism evidence="2 3">
    <name type="scientific">Caenorhabditis nigoni</name>
    <dbReference type="NCBI Taxonomy" id="1611254"/>
    <lineage>
        <taxon>Eukaryota</taxon>
        <taxon>Metazoa</taxon>
        <taxon>Ecdysozoa</taxon>
        <taxon>Nematoda</taxon>
        <taxon>Chromadorea</taxon>
        <taxon>Rhabditida</taxon>
        <taxon>Rhabditina</taxon>
        <taxon>Rhabditomorpha</taxon>
        <taxon>Rhabditoidea</taxon>
        <taxon>Rhabditidae</taxon>
        <taxon>Peloderinae</taxon>
        <taxon>Caenorhabditis</taxon>
    </lineage>
</organism>
<protein>
    <submittedName>
        <fullName evidence="2">Uncharacterized protein</fullName>
    </submittedName>
</protein>
<evidence type="ECO:0000313" key="2">
    <source>
        <dbReference type="EMBL" id="PIC25983.1"/>
    </source>
</evidence>
<accession>A0A2G5TFK3</accession>
<comment type="caution">
    <text evidence="2">The sequence shown here is derived from an EMBL/GenBank/DDBJ whole genome shotgun (WGS) entry which is preliminary data.</text>
</comment>
<keyword evidence="1" id="KW-1133">Transmembrane helix</keyword>
<dbReference type="AlphaFoldDB" id="A0A2G5TFK3"/>
<keyword evidence="3" id="KW-1185">Reference proteome</keyword>
<dbReference type="OrthoDB" id="5809216at2759"/>
<dbReference type="Proteomes" id="UP000230233">
    <property type="component" value="Chromosome V"/>
</dbReference>
<gene>
    <name evidence="2" type="primary">Cnig_chr_V.g18705</name>
    <name evidence="2" type="ORF">B9Z55_018705</name>
</gene>
<dbReference type="PANTHER" id="PTHR21645:SF17">
    <property type="entry name" value="GLYCOSYLTRANSFERASE FAMILY 92 PROTEIN-RELATED"/>
    <property type="match status" value="1"/>
</dbReference>
<keyword evidence="1" id="KW-0472">Membrane</keyword>
<evidence type="ECO:0000313" key="3">
    <source>
        <dbReference type="Proteomes" id="UP000230233"/>
    </source>
</evidence>